<evidence type="ECO:0000313" key="3">
    <source>
        <dbReference type="EMBL" id="GGK20003.1"/>
    </source>
</evidence>
<dbReference type="NCBIfam" id="TIGR00654">
    <property type="entry name" value="PhzF_family"/>
    <property type="match status" value="1"/>
</dbReference>
<comment type="similarity">
    <text evidence="1">Belongs to the PhzF family.</text>
</comment>
<dbReference type="SUPFAM" id="SSF54506">
    <property type="entry name" value="Diaminopimelate epimerase-like"/>
    <property type="match status" value="1"/>
</dbReference>
<dbReference type="InterPro" id="IPR003719">
    <property type="entry name" value="Phenazine_PhzF-like"/>
</dbReference>
<protein>
    <submittedName>
        <fullName evidence="3">Isomerase</fullName>
    </submittedName>
</protein>
<keyword evidence="2 3" id="KW-0413">Isomerase</keyword>
<dbReference type="PIRSF" id="PIRSF016184">
    <property type="entry name" value="PhzC_PhzF"/>
    <property type="match status" value="1"/>
</dbReference>
<organism evidence="3 4">
    <name type="scientific">Deinococcus malanensis</name>
    <dbReference type="NCBI Taxonomy" id="1706855"/>
    <lineage>
        <taxon>Bacteria</taxon>
        <taxon>Thermotogati</taxon>
        <taxon>Deinococcota</taxon>
        <taxon>Deinococci</taxon>
        <taxon>Deinococcales</taxon>
        <taxon>Deinococcaceae</taxon>
        <taxon>Deinococcus</taxon>
    </lineage>
</organism>
<proteinExistence type="inferred from homology"/>
<name>A0ABQ2ETK2_9DEIO</name>
<evidence type="ECO:0000313" key="4">
    <source>
        <dbReference type="Proteomes" id="UP000647587"/>
    </source>
</evidence>
<dbReference type="PANTHER" id="PTHR13774:SF39">
    <property type="entry name" value="BIOSYNTHESIS PROTEIN, PUTATIVE-RELATED"/>
    <property type="match status" value="1"/>
</dbReference>
<accession>A0ABQ2ETK2</accession>
<gene>
    <name evidence="3" type="ORF">GCM10008955_11780</name>
</gene>
<comment type="caution">
    <text evidence="3">The sequence shown here is derived from an EMBL/GenBank/DDBJ whole genome shotgun (WGS) entry which is preliminary data.</text>
</comment>
<dbReference type="Proteomes" id="UP000647587">
    <property type="component" value="Unassembled WGS sequence"/>
</dbReference>
<evidence type="ECO:0000256" key="1">
    <source>
        <dbReference type="ARBA" id="ARBA00008270"/>
    </source>
</evidence>
<sequence length="297" mass="31545">MIAYSEVCAFTNTPGHGNRAGVVLDASDLSEREMQQLATFVGTPETVFVTRLAPGAVRVRYFTPTQEIEFCGHATVALGLILAQGGHWTGQPLHLETLAGRVPLRLDSQAGVPSRVWMRQPSLQVRSVPASLHTDLAEALGIDSRMIHRGLPLAAASTGGWSVVVPLLDRLILDAVEPDLPRIHALTEALDVTSLYAYAPVGVNRFATRDFAPRVGIPEDPVSGSAAGALLGLLASQGRLPVRGERACGLIAQGHAMGTPGEVEVEVELQGRDVRAVHVGGEAVLDREGVWTRPLSS</sequence>
<dbReference type="Gene3D" id="3.10.310.10">
    <property type="entry name" value="Diaminopimelate Epimerase, Chain A, domain 1"/>
    <property type="match status" value="2"/>
</dbReference>
<dbReference type="Pfam" id="PF02567">
    <property type="entry name" value="PhzC-PhzF"/>
    <property type="match status" value="1"/>
</dbReference>
<dbReference type="EMBL" id="BMPP01000004">
    <property type="protein sequence ID" value="GGK20003.1"/>
    <property type="molecule type" value="Genomic_DNA"/>
</dbReference>
<evidence type="ECO:0000256" key="2">
    <source>
        <dbReference type="ARBA" id="ARBA00023235"/>
    </source>
</evidence>
<dbReference type="RefSeq" id="WP_189005456.1">
    <property type="nucleotide sequence ID" value="NZ_BMPP01000004.1"/>
</dbReference>
<reference evidence="4" key="1">
    <citation type="journal article" date="2019" name="Int. J. Syst. Evol. Microbiol.">
        <title>The Global Catalogue of Microorganisms (GCM) 10K type strain sequencing project: providing services to taxonomists for standard genome sequencing and annotation.</title>
        <authorList>
            <consortium name="The Broad Institute Genomics Platform"/>
            <consortium name="The Broad Institute Genome Sequencing Center for Infectious Disease"/>
            <person name="Wu L."/>
            <person name="Ma J."/>
        </authorList>
    </citation>
    <scope>NUCLEOTIDE SEQUENCE [LARGE SCALE GENOMIC DNA]</scope>
    <source>
        <strain evidence="4">JCM 30331</strain>
    </source>
</reference>
<dbReference type="PANTHER" id="PTHR13774">
    <property type="entry name" value="PHENAZINE BIOSYNTHESIS PROTEIN"/>
    <property type="match status" value="1"/>
</dbReference>
<keyword evidence="4" id="KW-1185">Reference proteome</keyword>
<dbReference type="GO" id="GO:0016853">
    <property type="term" value="F:isomerase activity"/>
    <property type="evidence" value="ECO:0007669"/>
    <property type="project" value="UniProtKB-KW"/>
</dbReference>